<name>F1T430_9ACTN</name>
<dbReference type="AlphaFoldDB" id="F1T430"/>
<dbReference type="Proteomes" id="UP000005947">
    <property type="component" value="Unassembled WGS sequence"/>
</dbReference>
<keyword evidence="2" id="KW-1185">Reference proteome</keyword>
<protein>
    <submittedName>
        <fullName evidence="1">Uncharacterized protein</fullName>
    </submittedName>
</protein>
<dbReference type="EMBL" id="ACGK02000001">
    <property type="protein sequence ID" value="EGF23474.1"/>
    <property type="molecule type" value="Genomic_DNA"/>
</dbReference>
<evidence type="ECO:0000313" key="1">
    <source>
        <dbReference type="EMBL" id="EGF23474.1"/>
    </source>
</evidence>
<sequence>MNIVILYKKFAKTVDVLKRACFKYNINVSYIECMFIASNKNSYLGTFMANVTSNQGELWQPANIKQ</sequence>
<proteinExistence type="predicted"/>
<organism evidence="1 2">
    <name type="scientific">Fannyhessea vaginae DSM 15829</name>
    <dbReference type="NCBI Taxonomy" id="525256"/>
    <lineage>
        <taxon>Bacteria</taxon>
        <taxon>Bacillati</taxon>
        <taxon>Actinomycetota</taxon>
        <taxon>Coriobacteriia</taxon>
        <taxon>Coriobacteriales</taxon>
        <taxon>Atopobiaceae</taxon>
        <taxon>Fannyhessea</taxon>
    </lineage>
</organism>
<evidence type="ECO:0000313" key="2">
    <source>
        <dbReference type="Proteomes" id="UP000005947"/>
    </source>
</evidence>
<comment type="caution">
    <text evidence="1">The sequence shown here is derived from an EMBL/GenBank/DDBJ whole genome shotgun (WGS) entry which is preliminary data.</text>
</comment>
<gene>
    <name evidence="1" type="ORF">HMPREF0091_10421</name>
</gene>
<reference evidence="1 2" key="1">
    <citation type="submission" date="2011-02" db="EMBL/GenBank/DDBJ databases">
        <authorList>
            <person name="Muzny D."/>
            <person name="Qin X."/>
            <person name="Buhay C."/>
            <person name="Dugan-Rocha S."/>
            <person name="Ding Y."/>
            <person name="Chen G."/>
            <person name="Hawes A."/>
            <person name="Holder M."/>
            <person name="Jhangiani S."/>
            <person name="Johnson A."/>
            <person name="Khan Z."/>
            <person name="Li Z."/>
            <person name="Liu W."/>
            <person name="Liu X."/>
            <person name="Perez L."/>
            <person name="Shen H."/>
            <person name="Wang Q."/>
            <person name="Watt J."/>
            <person name="Xi L."/>
            <person name="Xin Y."/>
            <person name="Zhou J."/>
            <person name="Deng J."/>
            <person name="Jiang H."/>
            <person name="Liu Y."/>
            <person name="Qu J."/>
            <person name="Song X.-Z."/>
            <person name="Zhang L."/>
            <person name="Villasana D."/>
            <person name="Johnson A."/>
            <person name="Liu J."/>
            <person name="Liyanage D."/>
            <person name="Lorensuhewa L."/>
            <person name="Robinson T."/>
            <person name="Song A."/>
            <person name="Song B.-B."/>
            <person name="Dinh H."/>
            <person name="Thornton R."/>
            <person name="Coyle M."/>
            <person name="Francisco L."/>
            <person name="Jackson L."/>
            <person name="Javaid M."/>
            <person name="Korchina V."/>
            <person name="Kovar C."/>
            <person name="Mata R."/>
            <person name="Mathew T."/>
            <person name="Ngo R."/>
            <person name="Nguyen L."/>
            <person name="Nguyen N."/>
            <person name="Okwuonu G."/>
            <person name="Ongeri F."/>
            <person name="Pham C."/>
            <person name="Simmons D."/>
            <person name="Wilczek-Boney K."/>
            <person name="Hale W."/>
            <person name="Jakkamsetti A."/>
            <person name="Pham P."/>
            <person name="Ruth R."/>
            <person name="San Lucas F."/>
            <person name="Warren J."/>
            <person name="Zhang J."/>
            <person name="Zhao Z."/>
            <person name="Zhou C."/>
            <person name="Zhu D."/>
            <person name="Lee S."/>
            <person name="Bess C."/>
            <person name="Blankenburg K."/>
            <person name="Forbes L."/>
            <person name="Fu Q."/>
            <person name="Gubbala S."/>
            <person name="Hirani K."/>
            <person name="Jayaseelan J.C."/>
            <person name="Lara F."/>
            <person name="Munidasa M."/>
            <person name="Palculict T."/>
            <person name="Patil S."/>
            <person name="Pu L.-L."/>
            <person name="Saada N."/>
            <person name="Tang L."/>
            <person name="Weissenberger G."/>
            <person name="Zhu Y."/>
            <person name="Hemphill L."/>
            <person name="Shang Y."/>
            <person name="Youmans B."/>
            <person name="Ayvaz T."/>
            <person name="Ross M."/>
            <person name="Santibanez J."/>
            <person name="Aqrawi P."/>
            <person name="Gross S."/>
            <person name="Joshi V."/>
            <person name="Fowler G."/>
            <person name="Nazareth L."/>
            <person name="Reid J."/>
            <person name="Worley K."/>
            <person name="Petrosino J."/>
            <person name="Highlander S."/>
            <person name="Gibbs R."/>
        </authorList>
    </citation>
    <scope>NUCLEOTIDE SEQUENCE [LARGE SCALE GENOMIC DNA]</scope>
    <source>
        <strain evidence="1 2">DSM 15829</strain>
    </source>
</reference>
<accession>F1T430</accession>